<keyword evidence="4" id="KW-0520">NAD</keyword>
<dbReference type="GO" id="GO:0003842">
    <property type="term" value="F:L-glutamate gamma-semialdehyde dehydrogenase activity"/>
    <property type="evidence" value="ECO:0007669"/>
    <property type="project" value="UniProtKB-EC"/>
</dbReference>
<feature type="active site" evidence="6 7">
    <location>
        <position position="722"/>
    </location>
</feature>
<evidence type="ECO:0000256" key="3">
    <source>
        <dbReference type="ARBA" id="ARBA00023002"/>
    </source>
</evidence>
<comment type="pathway">
    <text evidence="1">Amino-acid degradation; L-proline degradation into L-glutamate; L-glutamate from L-proline: step 2/2.</text>
</comment>
<reference evidence="12" key="1">
    <citation type="journal article" date="2021" name="PeerJ">
        <title>Extensive microbial diversity within the chicken gut microbiome revealed by metagenomics and culture.</title>
        <authorList>
            <person name="Gilroy R."/>
            <person name="Ravi A."/>
            <person name="Getino M."/>
            <person name="Pursley I."/>
            <person name="Horton D.L."/>
            <person name="Alikhan N.F."/>
            <person name="Baker D."/>
            <person name="Gharbi K."/>
            <person name="Hall N."/>
            <person name="Watson M."/>
            <person name="Adriaenssens E.M."/>
            <person name="Foster-Nyarko E."/>
            <person name="Jarju S."/>
            <person name="Secka A."/>
            <person name="Antonio M."/>
            <person name="Oren A."/>
            <person name="Chaudhuri R.R."/>
            <person name="La Ragione R."/>
            <person name="Hildebrand F."/>
            <person name="Pallen M.J."/>
        </authorList>
    </citation>
    <scope>NUCLEOTIDE SEQUENCE</scope>
    <source>
        <strain evidence="12">ChiGjej4B4-7305</strain>
    </source>
</reference>
<feature type="domain" description="Proline dehydrogenase" evidence="11">
    <location>
        <begin position="136"/>
        <end position="429"/>
    </location>
</feature>
<gene>
    <name evidence="12" type="ORF">H9815_04795</name>
</gene>
<evidence type="ECO:0000256" key="8">
    <source>
        <dbReference type="RuleBase" id="RU003345"/>
    </source>
</evidence>
<evidence type="ECO:0000256" key="6">
    <source>
        <dbReference type="PIRSR" id="PIRSR000197-1"/>
    </source>
</evidence>
<organism evidence="12 13">
    <name type="scientific">Candidatus Ruania gallistercoris</name>
    <dbReference type="NCBI Taxonomy" id="2838746"/>
    <lineage>
        <taxon>Bacteria</taxon>
        <taxon>Bacillati</taxon>
        <taxon>Actinomycetota</taxon>
        <taxon>Actinomycetes</taxon>
        <taxon>Micrococcales</taxon>
        <taxon>Ruaniaceae</taxon>
        <taxon>Ruania</taxon>
    </lineage>
</organism>
<dbReference type="GO" id="GO:0004657">
    <property type="term" value="F:proline dehydrogenase activity"/>
    <property type="evidence" value="ECO:0007669"/>
    <property type="project" value="InterPro"/>
</dbReference>
<feature type="active site" evidence="6">
    <location>
        <position position="756"/>
    </location>
</feature>
<evidence type="ECO:0000259" key="11">
    <source>
        <dbReference type="Pfam" id="PF01619"/>
    </source>
</evidence>
<protein>
    <recommendedName>
        <fullName evidence="2">L-glutamate gamma-semialdehyde dehydrogenase</fullName>
        <ecNumber evidence="2">1.2.1.88</ecNumber>
    </recommendedName>
</protein>
<dbReference type="GO" id="GO:0003700">
    <property type="term" value="F:DNA-binding transcription factor activity"/>
    <property type="evidence" value="ECO:0007669"/>
    <property type="project" value="InterPro"/>
</dbReference>
<feature type="domain" description="Aldehyde dehydrogenase" evidence="10">
    <location>
        <begin position="513"/>
        <end position="940"/>
    </location>
</feature>
<dbReference type="EC" id="1.2.1.88" evidence="2"/>
<dbReference type="GO" id="GO:0009898">
    <property type="term" value="C:cytoplasmic side of plasma membrane"/>
    <property type="evidence" value="ECO:0007669"/>
    <property type="project" value="TreeGrafter"/>
</dbReference>
<evidence type="ECO:0000256" key="4">
    <source>
        <dbReference type="ARBA" id="ARBA00023027"/>
    </source>
</evidence>
<dbReference type="InterPro" id="IPR016163">
    <property type="entry name" value="Ald_DH_C"/>
</dbReference>
<sequence length="1154" mass="123470">MDAMTSVTIDAMVEPAVELAHRWAQATAQSTTGAESRTSKRLAALVADPAGLDLAVRFVDRVARPEDLQVAARELARLSASDASSFLSPVDRLMLGTGAAVSRLAPSVVVPLARTRLRQLVGHLVVDAEDPALANHLAHAKADGRRLNINLLGEAVLGEGEAAARTERTRALLERPDVDYVSIKVSSLVSQLSTWDTEQNVARVLERLRPLYRTAAAKSPAAFVNLDMEEYRDLDLTVAAFEAICSEPEFARLQMGIVLQAYLPDSVAALERLTTFAQKRVAGGGAPIKVRLVKGANLAMEAVEAELHGWAQAPYATKADVDANYVRMLDRMLRPEVAEALRTGVASHNLFDLALAFQLATARGVSRSMDVEMLQGMAPAQARAVAADVDTHGPLILYTPVVAPKDFDVAVSYLVRRLEENAAPENFVHAIFAPHEGDEVSTSPMADQERRFRTSVTAAAELSAERRRSDVRPSAPDQFVNTTDSDPALPQVRAAARQWVDAPARELTSDLLAGAEEVDQVVARARSAAEAWAARPASERAAVLRTVADELEVRRGALITAMSHEGGKTVAEADPEVSEAIDFARYYADRAEELATIEAEEGLTFTPDPVVLVTPPWNFPVAIPTGGMLAALAAGSAVVIKPAPPVPGCSEIAVEAIHAAMAAHDIPTETIQIVRAEEDGAGQRLVAHPDVDRVILTGGYETSRLFTAWRAEHPAGPGVLAETSGKNALIVTPSADYDLAVADAVRSAFGHAGQKCSAASLLILVGSVATSERFRRQLVDAVASLQVGWPTDLSTAMGPVIEPPQGKLLTALTRLEPGERWLVEPRQLDESGRLWSPGMKEGVWPGSPFHLTEYFGPVLGVMTAETLEQAIEWQNATAYGLTGGLHSLDEDEIRHWLAHVEVGNAYINRHITGAIVQRQSFGGWKRSSVGPGAKAGGPNYVAQLGSWTTRDRPRGQGAVGSRVAELLDTYLRLAADPAQAEWLRASVASDAWARDEHYRGESDPTGLRAEANIFRYRPAPLLAVRAGGDALPVEVGRMVLAAACAGVPVEVSLHPEVAAAAQAGLGAEVGELGWGVESDEDFCSRVAAGDVTGRLRVIGEVPGLWQAAADERADVDPLTGEVLASGRRELLCVLREQAISRTMHRFGHLPTTEH</sequence>
<evidence type="ECO:0000259" key="10">
    <source>
        <dbReference type="Pfam" id="PF00171"/>
    </source>
</evidence>
<comment type="catalytic activity">
    <reaction evidence="5">
        <text>L-glutamate 5-semialdehyde + NAD(+) + H2O = L-glutamate + NADH + 2 H(+)</text>
        <dbReference type="Rhea" id="RHEA:30235"/>
        <dbReference type="ChEBI" id="CHEBI:15377"/>
        <dbReference type="ChEBI" id="CHEBI:15378"/>
        <dbReference type="ChEBI" id="CHEBI:29985"/>
        <dbReference type="ChEBI" id="CHEBI:57540"/>
        <dbReference type="ChEBI" id="CHEBI:57945"/>
        <dbReference type="ChEBI" id="CHEBI:58066"/>
        <dbReference type="EC" id="1.2.1.88"/>
    </reaction>
</comment>
<dbReference type="Pfam" id="PF00171">
    <property type="entry name" value="Aldedh"/>
    <property type="match status" value="1"/>
</dbReference>
<dbReference type="PANTHER" id="PTHR42862:SF1">
    <property type="entry name" value="DELTA-1-PYRROLINE-5-CARBOXYLATE DEHYDROGENASE 2, ISOFORM A-RELATED"/>
    <property type="match status" value="1"/>
</dbReference>
<feature type="region of interest" description="Disordered" evidence="9">
    <location>
        <begin position="464"/>
        <end position="486"/>
    </location>
</feature>
<dbReference type="InterPro" id="IPR002872">
    <property type="entry name" value="Proline_DH_dom"/>
</dbReference>
<keyword evidence="3 8" id="KW-0560">Oxidoreductase</keyword>
<evidence type="ECO:0000256" key="9">
    <source>
        <dbReference type="SAM" id="MobiDB-lite"/>
    </source>
</evidence>
<evidence type="ECO:0000256" key="5">
    <source>
        <dbReference type="ARBA" id="ARBA00048142"/>
    </source>
</evidence>
<dbReference type="AlphaFoldDB" id="A0A9D2ED27"/>
<dbReference type="InterPro" id="IPR025703">
    <property type="entry name" value="Bifunct_PutA"/>
</dbReference>
<dbReference type="EMBL" id="DXBY01000078">
    <property type="protein sequence ID" value="HIZ35072.1"/>
    <property type="molecule type" value="Genomic_DNA"/>
</dbReference>
<dbReference type="PROSITE" id="PS00070">
    <property type="entry name" value="ALDEHYDE_DEHYDR_CYS"/>
    <property type="match status" value="1"/>
</dbReference>
<comment type="similarity">
    <text evidence="8">Belongs to the aldehyde dehydrogenase family.</text>
</comment>
<evidence type="ECO:0000256" key="7">
    <source>
        <dbReference type="PROSITE-ProRule" id="PRU10007"/>
    </source>
</evidence>
<dbReference type="PIRSF" id="PIRSF000197">
    <property type="entry name" value="Bifunct_PutA"/>
    <property type="match status" value="1"/>
</dbReference>
<dbReference type="Gene3D" id="3.40.605.10">
    <property type="entry name" value="Aldehyde Dehydrogenase, Chain A, domain 1"/>
    <property type="match status" value="1"/>
</dbReference>
<evidence type="ECO:0000256" key="1">
    <source>
        <dbReference type="ARBA" id="ARBA00004786"/>
    </source>
</evidence>
<dbReference type="InterPro" id="IPR029510">
    <property type="entry name" value="Ald_DH_CS_GLU"/>
</dbReference>
<comment type="caution">
    <text evidence="12">The sequence shown here is derived from an EMBL/GenBank/DDBJ whole genome shotgun (WGS) entry which is preliminary data.</text>
</comment>
<proteinExistence type="inferred from homology"/>
<evidence type="ECO:0000256" key="2">
    <source>
        <dbReference type="ARBA" id="ARBA00012884"/>
    </source>
</evidence>
<dbReference type="Gene3D" id="3.20.20.220">
    <property type="match status" value="1"/>
</dbReference>
<dbReference type="PANTHER" id="PTHR42862">
    <property type="entry name" value="DELTA-1-PYRROLINE-5-CARBOXYLATE DEHYDROGENASE 1, ISOFORM A-RELATED"/>
    <property type="match status" value="1"/>
</dbReference>
<accession>A0A9D2ED27</accession>
<dbReference type="SUPFAM" id="SSF53720">
    <property type="entry name" value="ALDH-like"/>
    <property type="match status" value="1"/>
</dbReference>
<dbReference type="GO" id="GO:0010133">
    <property type="term" value="P:L-proline catabolic process to L-glutamate"/>
    <property type="evidence" value="ECO:0007669"/>
    <property type="project" value="InterPro"/>
</dbReference>
<dbReference type="Gene3D" id="3.40.309.10">
    <property type="entry name" value="Aldehyde Dehydrogenase, Chain A, domain 2"/>
    <property type="match status" value="1"/>
</dbReference>
<dbReference type="InterPro" id="IPR050485">
    <property type="entry name" value="Proline_metab_enzyme"/>
</dbReference>
<dbReference type="InterPro" id="IPR016160">
    <property type="entry name" value="Ald_DH_CS_CYS"/>
</dbReference>
<dbReference type="InterPro" id="IPR015590">
    <property type="entry name" value="Aldehyde_DH_dom"/>
</dbReference>
<evidence type="ECO:0000313" key="13">
    <source>
        <dbReference type="Proteomes" id="UP000824037"/>
    </source>
</evidence>
<dbReference type="PROSITE" id="PS00687">
    <property type="entry name" value="ALDEHYDE_DEHYDR_GLU"/>
    <property type="match status" value="1"/>
</dbReference>
<dbReference type="Proteomes" id="UP000824037">
    <property type="component" value="Unassembled WGS sequence"/>
</dbReference>
<dbReference type="SUPFAM" id="SSF51730">
    <property type="entry name" value="FAD-linked oxidoreductase"/>
    <property type="match status" value="1"/>
</dbReference>
<dbReference type="InterPro" id="IPR016161">
    <property type="entry name" value="Ald_DH/histidinol_DH"/>
</dbReference>
<name>A0A9D2ED27_9MICO</name>
<evidence type="ECO:0000313" key="12">
    <source>
        <dbReference type="EMBL" id="HIZ35072.1"/>
    </source>
</evidence>
<dbReference type="InterPro" id="IPR029041">
    <property type="entry name" value="FAD-linked_oxidoreductase-like"/>
</dbReference>
<dbReference type="Pfam" id="PF01619">
    <property type="entry name" value="Pro_dh"/>
    <property type="match status" value="1"/>
</dbReference>
<dbReference type="InterPro" id="IPR016162">
    <property type="entry name" value="Ald_DH_N"/>
</dbReference>
<reference evidence="12" key="2">
    <citation type="submission" date="2021-04" db="EMBL/GenBank/DDBJ databases">
        <authorList>
            <person name="Gilroy R."/>
        </authorList>
    </citation>
    <scope>NUCLEOTIDE SEQUENCE</scope>
    <source>
        <strain evidence="12">ChiGjej4B4-7305</strain>
    </source>
</reference>